<feature type="compositionally biased region" description="Basic and acidic residues" evidence="1">
    <location>
        <begin position="53"/>
        <end position="67"/>
    </location>
</feature>
<dbReference type="Proteomes" id="UP001162164">
    <property type="component" value="Unassembled WGS sequence"/>
</dbReference>
<evidence type="ECO:0000256" key="1">
    <source>
        <dbReference type="SAM" id="MobiDB-lite"/>
    </source>
</evidence>
<feature type="compositionally biased region" description="Pro residues" evidence="1">
    <location>
        <begin position="1"/>
        <end position="10"/>
    </location>
</feature>
<sequence length="233" mass="24526">MRSPTSPQPPEGVKQKANVSKDVPPCTRLRMRRGSSMSDLDKLAQAPPSRPGEVNHGEPAAVREPRRVSAPQPLFVQVVVGEQPYQREGSVLVLGTGQSVVAPSVRIRSAETPGCHSRPPLPPPPRLLNLTLKVSTLTRPSGSIGDLMNLKRFGSSQWSVRSDTLIAQTVPPVHGHAATVAYPDALQAAPAGGGRRGGGDAGSSDRGAAYPEAVQADQEAEDQPAVEMPGDHV</sequence>
<accession>A0ABQ9JVI5</accession>
<feature type="compositionally biased region" description="Gly residues" evidence="1">
    <location>
        <begin position="191"/>
        <end position="201"/>
    </location>
</feature>
<comment type="caution">
    <text evidence="2">The sequence shown here is derived from an EMBL/GenBank/DDBJ whole genome shotgun (WGS) entry which is preliminary data.</text>
</comment>
<gene>
    <name evidence="2" type="ORF">NQ317_009445</name>
</gene>
<organism evidence="2 3">
    <name type="scientific">Molorchus minor</name>
    <dbReference type="NCBI Taxonomy" id="1323400"/>
    <lineage>
        <taxon>Eukaryota</taxon>
        <taxon>Metazoa</taxon>
        <taxon>Ecdysozoa</taxon>
        <taxon>Arthropoda</taxon>
        <taxon>Hexapoda</taxon>
        <taxon>Insecta</taxon>
        <taxon>Pterygota</taxon>
        <taxon>Neoptera</taxon>
        <taxon>Endopterygota</taxon>
        <taxon>Coleoptera</taxon>
        <taxon>Polyphaga</taxon>
        <taxon>Cucujiformia</taxon>
        <taxon>Chrysomeloidea</taxon>
        <taxon>Cerambycidae</taxon>
        <taxon>Lamiinae</taxon>
        <taxon>Monochamini</taxon>
        <taxon>Molorchus</taxon>
    </lineage>
</organism>
<feature type="region of interest" description="Disordered" evidence="1">
    <location>
        <begin position="1"/>
        <end position="68"/>
    </location>
</feature>
<name>A0ABQ9JVI5_9CUCU</name>
<keyword evidence="3" id="KW-1185">Reference proteome</keyword>
<proteinExistence type="predicted"/>
<feature type="region of interest" description="Disordered" evidence="1">
    <location>
        <begin position="189"/>
        <end position="233"/>
    </location>
</feature>
<evidence type="ECO:0000313" key="3">
    <source>
        <dbReference type="Proteomes" id="UP001162164"/>
    </source>
</evidence>
<evidence type="ECO:0000313" key="2">
    <source>
        <dbReference type="EMBL" id="KAJ8982330.1"/>
    </source>
</evidence>
<protein>
    <submittedName>
        <fullName evidence="2">Uncharacterized protein</fullName>
    </submittedName>
</protein>
<reference evidence="2" key="1">
    <citation type="journal article" date="2023" name="Insect Mol. Biol.">
        <title>Genome sequencing provides insights into the evolution of gene families encoding plant cell wall-degrading enzymes in longhorned beetles.</title>
        <authorList>
            <person name="Shin N.R."/>
            <person name="Okamura Y."/>
            <person name="Kirsch R."/>
            <person name="Pauchet Y."/>
        </authorList>
    </citation>
    <scope>NUCLEOTIDE SEQUENCE</scope>
    <source>
        <strain evidence="2">MMC_N1</strain>
    </source>
</reference>
<dbReference type="EMBL" id="JAPWTJ010000132">
    <property type="protein sequence ID" value="KAJ8982330.1"/>
    <property type="molecule type" value="Genomic_DNA"/>
</dbReference>